<evidence type="ECO:0000313" key="2">
    <source>
        <dbReference type="EMBL" id="KIL53166.1"/>
    </source>
</evidence>
<dbReference type="EMBL" id="JXRR01000001">
    <property type="protein sequence ID" value="KIL53166.1"/>
    <property type="molecule type" value="Genomic_DNA"/>
</dbReference>
<dbReference type="Proteomes" id="UP000031972">
    <property type="component" value="Unassembled WGS sequence"/>
</dbReference>
<dbReference type="RefSeq" id="WP_041054290.1">
    <property type="nucleotide sequence ID" value="NZ_JXRR01000001.1"/>
</dbReference>
<dbReference type="PATRIC" id="fig|220754.4.peg.505"/>
<dbReference type="InterPro" id="IPR042274">
    <property type="entry name" value="YycH/YycI_2"/>
</dbReference>
<proteinExistence type="predicted"/>
<organism evidence="2 3">
    <name type="scientific">Jeotgalibacillus campisalis</name>
    <dbReference type="NCBI Taxonomy" id="220754"/>
    <lineage>
        <taxon>Bacteria</taxon>
        <taxon>Bacillati</taxon>
        <taxon>Bacillota</taxon>
        <taxon>Bacilli</taxon>
        <taxon>Bacillales</taxon>
        <taxon>Caryophanaceae</taxon>
        <taxon>Jeotgalibacillus</taxon>
    </lineage>
</organism>
<evidence type="ECO:0000313" key="3">
    <source>
        <dbReference type="Proteomes" id="UP000031972"/>
    </source>
</evidence>
<gene>
    <name evidence="2" type="ORF">KR50_04950</name>
</gene>
<keyword evidence="3" id="KW-1185">Reference proteome</keyword>
<accession>A0A0C2W9A3</accession>
<evidence type="ECO:0000259" key="1">
    <source>
        <dbReference type="Pfam" id="PF07435"/>
    </source>
</evidence>
<feature type="domain" description="Regulatory protein YycH" evidence="1">
    <location>
        <begin position="5"/>
        <end position="434"/>
    </location>
</feature>
<dbReference type="AlphaFoldDB" id="A0A0C2W9A3"/>
<dbReference type="Gene3D" id="3.10.450.310">
    <property type="match status" value="1"/>
</dbReference>
<dbReference type="Pfam" id="PF07435">
    <property type="entry name" value="YycH"/>
    <property type="match status" value="1"/>
</dbReference>
<sequence>MNIELFKSILLTLLVILSGLLTWNIWSYQPPLDAIEQPASTVDIAIADERTNKELIKPSRFLVHGDETIRGTSSGNEMNEIGTLMQEWSLFNLRENTSLNEEEFEEVVHGSNRIEIIFPAQVPFTMYQDVLNFEVSQLPDATFDRMVVKMPERENTTFTVYFVSYDDRRVFEAKVEREEFESFNEATVENAEEKYPAHFEYRADNRLLYLPQASNEVLQYNYVMDEISELQFRNALFQDVNDVDVNSISSNKKQYFDQSSLMEVDDGAKVINYVNPSVGRSTIPAGPADLLQKSQRFINEHKGWTDTYYLYNLDIVSHRVTYRMHVQGLPVFNDKGKSNIAQIDMQWGENRIYKYDRSFMEMQVQVPSNTQTASIASGYDVIEAIEEREDYDPALLQDVVVGYFMSEDTREEDLYTLEPMWFYLYNGSWQRVPLDGGDPVGLE</sequence>
<dbReference type="Gene3D" id="3.30.310.160">
    <property type="entry name" value="YycH protein, domain 2"/>
    <property type="match status" value="1"/>
</dbReference>
<comment type="caution">
    <text evidence="2">The sequence shown here is derived from an EMBL/GenBank/DDBJ whole genome shotgun (WGS) entry which is preliminary data.</text>
</comment>
<name>A0A0C2W9A3_9BACL</name>
<protein>
    <recommendedName>
        <fullName evidence="1">Regulatory protein YycH domain-containing protein</fullName>
    </recommendedName>
</protein>
<dbReference type="CDD" id="cd15787">
    <property type="entry name" value="YycH_N"/>
    <property type="match status" value="1"/>
</dbReference>
<dbReference type="InterPro" id="IPR009996">
    <property type="entry name" value="YycH"/>
</dbReference>
<reference evidence="2 3" key="1">
    <citation type="submission" date="2015-01" db="EMBL/GenBank/DDBJ databases">
        <title>Jeotgalibacillus campisalis genome sequencing.</title>
        <authorList>
            <person name="Goh K.M."/>
            <person name="Chan K.-G."/>
            <person name="Yaakop A.S."/>
            <person name="Ee R."/>
            <person name="Gan H.M."/>
            <person name="Chan C.S."/>
        </authorList>
    </citation>
    <scope>NUCLEOTIDE SEQUENCE [LARGE SCALE GENOMIC DNA]</scope>
    <source>
        <strain evidence="2 3">SF-57</strain>
    </source>
</reference>
<dbReference type="OrthoDB" id="2382185at2"/>